<name>A0A8J3FT90_9ACTN</name>
<sequence>MSGMADADPSGGLWNWCAAAPLDASHVRLALAAVLGVPVTDLAAEPGAAPEPGVPAVLCDVWHVAGDFPTTIDCYLVPAGRAEATAAAALAARLDTALLMPDDTLNPTRYLLVTPDGSRQAVHVDERETDDGVERRHPRPCTGHDPACAAYPGCGGRTAAA</sequence>
<proteinExistence type="predicted"/>
<dbReference type="RefSeq" id="WP_189082858.1">
    <property type="nucleotide sequence ID" value="NZ_BMMX01000063.1"/>
</dbReference>
<accession>A0A8J3FT90</accession>
<protein>
    <submittedName>
        <fullName evidence="1">Uncharacterized protein</fullName>
    </submittedName>
</protein>
<gene>
    <name evidence="1" type="ORF">GCM10012284_61600</name>
</gene>
<dbReference type="AlphaFoldDB" id="A0A8J3FT90"/>
<dbReference type="Proteomes" id="UP000656042">
    <property type="component" value="Unassembled WGS sequence"/>
</dbReference>
<reference evidence="1" key="2">
    <citation type="submission" date="2020-09" db="EMBL/GenBank/DDBJ databases">
        <authorList>
            <person name="Sun Q."/>
            <person name="Zhou Y."/>
        </authorList>
    </citation>
    <scope>NUCLEOTIDE SEQUENCE</scope>
    <source>
        <strain evidence="1">CGMCC 4.7299</strain>
    </source>
</reference>
<reference evidence="1" key="1">
    <citation type="journal article" date="2014" name="Int. J. Syst. Evol. Microbiol.">
        <title>Complete genome sequence of Corynebacterium casei LMG S-19264T (=DSM 44701T), isolated from a smear-ripened cheese.</title>
        <authorList>
            <consortium name="US DOE Joint Genome Institute (JGI-PGF)"/>
            <person name="Walter F."/>
            <person name="Albersmeier A."/>
            <person name="Kalinowski J."/>
            <person name="Ruckert C."/>
        </authorList>
    </citation>
    <scope>NUCLEOTIDE SEQUENCE</scope>
    <source>
        <strain evidence="1">CGMCC 4.7299</strain>
    </source>
</reference>
<keyword evidence="2" id="KW-1185">Reference proteome</keyword>
<comment type="caution">
    <text evidence="1">The sequence shown here is derived from an EMBL/GenBank/DDBJ whole genome shotgun (WGS) entry which is preliminary data.</text>
</comment>
<evidence type="ECO:0000313" key="1">
    <source>
        <dbReference type="EMBL" id="GGL18673.1"/>
    </source>
</evidence>
<evidence type="ECO:0000313" key="2">
    <source>
        <dbReference type="Proteomes" id="UP000656042"/>
    </source>
</evidence>
<dbReference type="EMBL" id="BMMX01000063">
    <property type="protein sequence ID" value="GGL18673.1"/>
    <property type="molecule type" value="Genomic_DNA"/>
</dbReference>
<organism evidence="1 2">
    <name type="scientific">Mangrovihabitans endophyticus</name>
    <dbReference type="NCBI Taxonomy" id="1751298"/>
    <lineage>
        <taxon>Bacteria</taxon>
        <taxon>Bacillati</taxon>
        <taxon>Actinomycetota</taxon>
        <taxon>Actinomycetes</taxon>
        <taxon>Micromonosporales</taxon>
        <taxon>Micromonosporaceae</taxon>
        <taxon>Mangrovihabitans</taxon>
    </lineage>
</organism>